<feature type="transmembrane region" description="Helical" evidence="1">
    <location>
        <begin position="242"/>
        <end position="266"/>
    </location>
</feature>
<keyword evidence="3" id="KW-1185">Reference proteome</keyword>
<reference evidence="2 3" key="1">
    <citation type="journal article" date="2014" name="Genome Biol. Evol.">
        <title>Comparative genomics and transcriptomics analyses reveal divergent lifestyle features of nematode endoparasitic fungus Hirsutella minnesotensis.</title>
        <authorList>
            <person name="Lai Y."/>
            <person name="Liu K."/>
            <person name="Zhang X."/>
            <person name="Zhang X."/>
            <person name="Li K."/>
            <person name="Wang N."/>
            <person name="Shu C."/>
            <person name="Wu Y."/>
            <person name="Wang C."/>
            <person name="Bushley K.E."/>
            <person name="Xiang M."/>
            <person name="Liu X."/>
        </authorList>
    </citation>
    <scope>NUCLEOTIDE SEQUENCE [LARGE SCALE GENOMIC DNA]</scope>
    <source>
        <strain evidence="2 3">3608</strain>
    </source>
</reference>
<keyword evidence="1" id="KW-0812">Transmembrane</keyword>
<protein>
    <recommendedName>
        <fullName evidence="4">NAD dependent epimerase/dehydratase</fullName>
    </recommendedName>
</protein>
<keyword evidence="1" id="KW-1133">Transmembrane helix</keyword>
<dbReference type="PANTHER" id="PTHR36978:SF4">
    <property type="entry name" value="P-LOOP CONTAINING NUCLEOSIDE TRIPHOSPHATE HYDROLASE PROTEIN"/>
    <property type="match status" value="1"/>
</dbReference>
<dbReference type="Gene3D" id="3.40.50.300">
    <property type="entry name" value="P-loop containing nucleotide triphosphate hydrolases"/>
    <property type="match status" value="1"/>
</dbReference>
<dbReference type="PANTHER" id="PTHR36978">
    <property type="entry name" value="P-LOOP CONTAINING NUCLEOTIDE TRIPHOSPHATE HYDROLASE"/>
    <property type="match status" value="1"/>
</dbReference>
<dbReference type="AlphaFoldDB" id="A0A0F7ZG41"/>
<dbReference type="EMBL" id="KQ030638">
    <property type="protein sequence ID" value="KJZ70231.1"/>
    <property type="molecule type" value="Genomic_DNA"/>
</dbReference>
<dbReference type="InterPro" id="IPR040632">
    <property type="entry name" value="Sulfotransfer_4"/>
</dbReference>
<gene>
    <name evidence="2" type="ORF">HIM_10379</name>
</gene>
<evidence type="ECO:0008006" key="4">
    <source>
        <dbReference type="Google" id="ProtNLM"/>
    </source>
</evidence>
<proteinExistence type="predicted"/>
<evidence type="ECO:0000313" key="2">
    <source>
        <dbReference type="EMBL" id="KJZ70231.1"/>
    </source>
</evidence>
<dbReference type="Proteomes" id="UP000054481">
    <property type="component" value="Unassembled WGS sequence"/>
</dbReference>
<evidence type="ECO:0000313" key="3">
    <source>
        <dbReference type="Proteomes" id="UP000054481"/>
    </source>
</evidence>
<accession>A0A0F7ZG41</accession>
<dbReference type="InterPro" id="IPR027417">
    <property type="entry name" value="P-loop_NTPase"/>
</dbReference>
<dbReference type="Pfam" id="PF17784">
    <property type="entry name" value="Sulfotransfer_4"/>
    <property type="match status" value="1"/>
</dbReference>
<dbReference type="SUPFAM" id="SSF52540">
    <property type="entry name" value="P-loop containing nucleoside triphosphate hydrolases"/>
    <property type="match status" value="1"/>
</dbReference>
<organism evidence="2 3">
    <name type="scientific">Hirsutella minnesotensis 3608</name>
    <dbReference type="NCBI Taxonomy" id="1043627"/>
    <lineage>
        <taxon>Eukaryota</taxon>
        <taxon>Fungi</taxon>
        <taxon>Dikarya</taxon>
        <taxon>Ascomycota</taxon>
        <taxon>Pezizomycotina</taxon>
        <taxon>Sordariomycetes</taxon>
        <taxon>Hypocreomycetidae</taxon>
        <taxon>Hypocreales</taxon>
        <taxon>Ophiocordycipitaceae</taxon>
        <taxon>Hirsutella</taxon>
    </lineage>
</organism>
<evidence type="ECO:0000256" key="1">
    <source>
        <dbReference type="SAM" id="Phobius"/>
    </source>
</evidence>
<dbReference type="OrthoDB" id="408152at2759"/>
<keyword evidence="1" id="KW-0472">Membrane</keyword>
<name>A0A0F7ZG41_9HYPO</name>
<sequence length="276" mass="31589">MAGSKTETNPKLEMKVLALGLPRTGSASIAQALTTLGYKDVHHGLKILDSPRDWSILNRAADASYPILPTYTGKPFEREEWDELFGTCEASTDIAAFFAPQLIKAYPDAKVILVTRDFDKWYGSIEAVVKLFWSFPCQLAFNYLGRFVDPFFGRAVNKLLVGLFEARDVEELRQNARMVYDRHYHQIRELVPPHRLLEYRMGQGWEPICNFLDKPVPNMEFPWLNEADAMRMLIKRKMRSQLIAAGRVLVPRVVGVFTVLAAGWMVTKTTWYLNIV</sequence>